<feature type="compositionally biased region" description="Pro residues" evidence="4">
    <location>
        <begin position="15"/>
        <end position="30"/>
    </location>
</feature>
<dbReference type="SUPFAM" id="SSF48452">
    <property type="entry name" value="TPR-like"/>
    <property type="match status" value="1"/>
</dbReference>
<organism evidence="6 7">
    <name type="scientific">Striga hermonthica</name>
    <name type="common">Purple witchweed</name>
    <name type="synonym">Buchnera hermonthica</name>
    <dbReference type="NCBI Taxonomy" id="68872"/>
    <lineage>
        <taxon>Eukaryota</taxon>
        <taxon>Viridiplantae</taxon>
        <taxon>Streptophyta</taxon>
        <taxon>Embryophyta</taxon>
        <taxon>Tracheophyta</taxon>
        <taxon>Spermatophyta</taxon>
        <taxon>Magnoliopsida</taxon>
        <taxon>eudicotyledons</taxon>
        <taxon>Gunneridae</taxon>
        <taxon>Pentapetalae</taxon>
        <taxon>asterids</taxon>
        <taxon>lamiids</taxon>
        <taxon>Lamiales</taxon>
        <taxon>Orobanchaceae</taxon>
        <taxon>Buchnereae</taxon>
        <taxon>Striga</taxon>
    </lineage>
</organism>
<dbReference type="Pfam" id="PF01535">
    <property type="entry name" value="PPR"/>
    <property type="match status" value="6"/>
</dbReference>
<dbReference type="NCBIfam" id="TIGR00756">
    <property type="entry name" value="PPR"/>
    <property type="match status" value="9"/>
</dbReference>
<comment type="similarity">
    <text evidence="1">Belongs to the PPR family. P subfamily.</text>
</comment>
<dbReference type="Pfam" id="PF17177">
    <property type="entry name" value="PPR_long"/>
    <property type="match status" value="1"/>
</dbReference>
<dbReference type="EMBL" id="CACSLK010011299">
    <property type="protein sequence ID" value="CAA0813104.1"/>
    <property type="molecule type" value="Genomic_DNA"/>
</dbReference>
<evidence type="ECO:0000313" key="7">
    <source>
        <dbReference type="Proteomes" id="UP001153555"/>
    </source>
</evidence>
<protein>
    <submittedName>
        <fullName evidence="6">Pentatricopeptide repeat-containing protein</fullName>
    </submittedName>
</protein>
<dbReference type="PROSITE" id="PS51375">
    <property type="entry name" value="PPR"/>
    <property type="match status" value="11"/>
</dbReference>
<sequence length="1060" mass="119850">MESLKSSFLPSFPANTPPKPGKLNKPPPPKVLCCLKPDPWSPHSGKNLDKPKPRHKNPKNPLSDDNARSIIKAKAQYLSALRRNQGSRVQTPKWIKRTPEQMVQYLEDDRNGHLYGRHVVAAIKRVRSTSELREGEYDMREVMSSFVAKLTFKEMCVVLKEQKSWRQVRDFFAWMKLQLSYRPSVIAYTIVLRAYGQIGKIKLAEETFLEMLEAGCEPDEIACGTMLCSYARWGRHKAMLSFYSALQDRGILLDVHVFNFMLSSLQKNSLHRDVLHVWQKMIEQGVSPNHFTYTVVISSLVKAGMIEEALVMFHEMKNLGLVPQEATYSLLIRLNCKNGEKDRALHLYKDMKSHDIVPSHFTCASLLALFYRTADYVSACSLFTEMEKYGVIADETIYGLMIRIYGKLGLYEDAVKTFSEIERSGQLSDEKTYATMAQVHIDFGNLGKASDLMDRMKIKNISFSRFSCIVQLECCILKGDLASAENAFQAISKTGPPDATSCKDMLNLYARLGLFGKAIAFVEQLRKDQIDFNEELFVTVLKVYCKGGMLREVEQLIELYSVRETFKNIPFVRTFFMVMYGQCNGSNDHENLFEPSGQSGTLAVELMLMLCLAARNETKMKGKVELLLDTKIGESVGNIMISKFAQESDMLNMEILYELMIRSGCKIEDAARASIISLYGKQKKLKQAEKVFFDGSGSATDLKVIYSSMIDAYVTCGRVQNAYLFFKEQTTQGHSLGAVAISKLVKALTSCDKHHEAEEVINNCLNWNLELDTVAYNTFIKAKLEAGKLRSAISIYERMLTLKISPSIHTYTIMISVYGKCTNLDKVVEMFDLAQSMGLALDEKTYTNMILHYGKAGKVNEAAALFNKMLEDGIKPGQMSYNIMINVYAADGLYKEAEKLLLSMQKNNCRPDSQTYLSLIRAYTNGFKYSEAEKAIDAMQREGISVCCGHFNLLILAYAKSGSIGESERIYRKIISTGLNPDLKSKSMMLRSYVDYGLVEQGIRFFESECRLMRPNRFLLSAAVHLYRAAGKELQADEILNAMNDLGATFFSKLRIGIRT</sequence>
<evidence type="ECO:0000256" key="2">
    <source>
        <dbReference type="ARBA" id="ARBA00022737"/>
    </source>
</evidence>
<feature type="repeat" description="PPR" evidence="3">
    <location>
        <begin position="807"/>
        <end position="841"/>
    </location>
</feature>
<feature type="repeat" description="PPR" evidence="3">
    <location>
        <begin position="184"/>
        <end position="218"/>
    </location>
</feature>
<feature type="region of interest" description="Disordered" evidence="4">
    <location>
        <begin position="1"/>
        <end position="68"/>
    </location>
</feature>
<dbReference type="Pfam" id="PF13041">
    <property type="entry name" value="PPR_2"/>
    <property type="match status" value="3"/>
</dbReference>
<dbReference type="InterPro" id="IPR002885">
    <property type="entry name" value="PPR_rpt"/>
</dbReference>
<feature type="domain" description="PROP1-like PPR" evidence="5">
    <location>
        <begin position="237"/>
        <end position="369"/>
    </location>
</feature>
<keyword evidence="2" id="KW-0677">Repeat</keyword>
<dbReference type="Proteomes" id="UP001153555">
    <property type="component" value="Unassembled WGS sequence"/>
</dbReference>
<evidence type="ECO:0000313" key="6">
    <source>
        <dbReference type="EMBL" id="CAA0813104.1"/>
    </source>
</evidence>
<dbReference type="InterPro" id="IPR011990">
    <property type="entry name" value="TPR-like_helical_dom_sf"/>
</dbReference>
<dbReference type="Gene3D" id="1.25.40.10">
    <property type="entry name" value="Tetratricopeptide repeat domain"/>
    <property type="match status" value="8"/>
</dbReference>
<feature type="repeat" description="PPR" evidence="3">
    <location>
        <begin position="877"/>
        <end position="911"/>
    </location>
</feature>
<feature type="repeat" description="PPR" evidence="3">
    <location>
        <begin position="842"/>
        <end position="876"/>
    </location>
</feature>
<evidence type="ECO:0000256" key="1">
    <source>
        <dbReference type="ARBA" id="ARBA00007626"/>
    </source>
</evidence>
<dbReference type="OrthoDB" id="185373at2759"/>
<dbReference type="SUPFAM" id="SSF81901">
    <property type="entry name" value="HCP-like"/>
    <property type="match status" value="1"/>
</dbReference>
<dbReference type="InterPro" id="IPR033443">
    <property type="entry name" value="PROP1-like_PPR_dom"/>
</dbReference>
<evidence type="ECO:0000256" key="3">
    <source>
        <dbReference type="PROSITE-ProRule" id="PRU00708"/>
    </source>
</evidence>
<feature type="repeat" description="PPR" evidence="3">
    <location>
        <begin position="394"/>
        <end position="428"/>
    </location>
</feature>
<reference evidence="6" key="1">
    <citation type="submission" date="2019-12" db="EMBL/GenBank/DDBJ databases">
        <authorList>
            <person name="Scholes J."/>
        </authorList>
    </citation>
    <scope>NUCLEOTIDE SEQUENCE</scope>
</reference>
<proteinExistence type="inferred from homology"/>
<evidence type="ECO:0000259" key="5">
    <source>
        <dbReference type="Pfam" id="PF17177"/>
    </source>
</evidence>
<gene>
    <name evidence="6" type="ORF">SHERM_13663</name>
</gene>
<comment type="caution">
    <text evidence="6">The sequence shown here is derived from an EMBL/GenBank/DDBJ whole genome shotgun (WGS) entry which is preliminary data.</text>
</comment>
<evidence type="ECO:0000256" key="4">
    <source>
        <dbReference type="SAM" id="MobiDB-lite"/>
    </source>
</evidence>
<name>A0A9N7MJR5_STRHE</name>
<dbReference type="AlphaFoldDB" id="A0A9N7MJR5"/>
<feature type="repeat" description="PPR" evidence="3">
    <location>
        <begin position="947"/>
        <end position="981"/>
    </location>
</feature>
<accession>A0A9N7MJR5</accession>
<feature type="repeat" description="PPR" evidence="3">
    <location>
        <begin position="324"/>
        <end position="358"/>
    </location>
</feature>
<keyword evidence="7" id="KW-1185">Reference proteome</keyword>
<dbReference type="PANTHER" id="PTHR47447:SF24">
    <property type="entry name" value="PENTATRICOPEPTIDE REPEAT-CONTAINING PROTEIN"/>
    <property type="match status" value="1"/>
</dbReference>
<feature type="repeat" description="PPR" evidence="3">
    <location>
        <begin position="912"/>
        <end position="946"/>
    </location>
</feature>
<feature type="repeat" description="PPR" evidence="3">
    <location>
        <begin position="289"/>
        <end position="323"/>
    </location>
</feature>
<dbReference type="PANTHER" id="PTHR47447">
    <property type="entry name" value="OS03G0856100 PROTEIN"/>
    <property type="match status" value="1"/>
</dbReference>
<feature type="repeat" description="PPR" evidence="3">
    <location>
        <begin position="772"/>
        <end position="806"/>
    </location>
</feature>
<feature type="repeat" description="PPR" evidence="3">
    <location>
        <begin position="254"/>
        <end position="288"/>
    </location>
</feature>